<evidence type="ECO:0000313" key="2">
    <source>
        <dbReference type="Proteomes" id="UP000008206"/>
    </source>
</evidence>
<dbReference type="AlphaFoldDB" id="E0UN13"/>
<organism evidence="1 2">
    <name type="scientific">Gloeothece verrucosa (strain PCC 7822)</name>
    <name type="common">Cyanothece sp. (strain PCC 7822)</name>
    <dbReference type="NCBI Taxonomy" id="497965"/>
    <lineage>
        <taxon>Bacteria</taxon>
        <taxon>Bacillati</taxon>
        <taxon>Cyanobacteriota</taxon>
        <taxon>Cyanophyceae</taxon>
        <taxon>Oscillatoriophycideae</taxon>
        <taxon>Chroococcales</taxon>
        <taxon>Aphanothecaceae</taxon>
        <taxon>Gloeothece</taxon>
        <taxon>Gloeothece verrucosa</taxon>
    </lineage>
</organism>
<proteinExistence type="predicted"/>
<dbReference type="EMBL" id="CP002200">
    <property type="protein sequence ID" value="ADN18343.1"/>
    <property type="molecule type" value="Genomic_DNA"/>
</dbReference>
<evidence type="ECO:0000313" key="1">
    <source>
        <dbReference type="EMBL" id="ADN18343.1"/>
    </source>
</evidence>
<reference evidence="2" key="1">
    <citation type="journal article" date="2011" name="MBio">
        <title>Novel metabolic attributes of the genus Cyanothece, comprising a group of unicellular nitrogen-fixing Cyanobacteria.</title>
        <authorList>
            <person name="Bandyopadhyay A."/>
            <person name="Elvitigala T."/>
            <person name="Welsh E."/>
            <person name="Stockel J."/>
            <person name="Liberton M."/>
            <person name="Min H."/>
            <person name="Sherman L.A."/>
            <person name="Pakrasi H.B."/>
        </authorList>
    </citation>
    <scope>NUCLEOTIDE SEQUENCE [LARGE SCALE GENOMIC DNA]</scope>
    <source>
        <strain evidence="2">PCC 7822</strain>
        <plasmid evidence="2">Cy782202</plasmid>
    </source>
</reference>
<dbReference type="RefSeq" id="WP_013335085.1">
    <property type="nucleotide sequence ID" value="NC_014534.1"/>
</dbReference>
<dbReference type="HOGENOM" id="CLU_1493859_0_0_3"/>
<keyword evidence="1" id="KW-0614">Plasmid</keyword>
<geneLocation type="plasmid" evidence="1 2">
    <name>Cy782202</name>
</geneLocation>
<keyword evidence="2" id="KW-1185">Reference proteome</keyword>
<dbReference type="Proteomes" id="UP000008206">
    <property type="component" value="Plasmid Cy782202"/>
</dbReference>
<protein>
    <submittedName>
        <fullName evidence="1">Uncharacterized protein</fullName>
    </submittedName>
</protein>
<accession>E0UN13</accession>
<dbReference type="KEGG" id="cyj:Cyan7822_6588"/>
<name>E0UN13_GLOV7</name>
<sequence>MTLTRSERLKLIKTLNAIAPEQLEMIIFTLSPPAGLIPPLPASQGQRVSALLNWASGPGGCGLAEVQQFLNEIINLNSYSNYQQSSDSSIKDISVINFQKTQDKKKLLKRISEEKREIWDTHLSDELGIDLYKVKVYLKELAKNDLIHLYKCSHQDMTEKMLGAVILSKGHITLEDETLI</sequence>
<gene>
    <name evidence="1" type="ordered locus">Cyan7822_6588</name>
</gene>